<feature type="transmembrane region" description="Helical" evidence="1">
    <location>
        <begin position="223"/>
        <end position="239"/>
    </location>
</feature>
<dbReference type="Proteomes" id="UP000478052">
    <property type="component" value="Unassembled WGS sequence"/>
</dbReference>
<name>A0A6G0ZNH5_APHCR</name>
<feature type="transmembrane region" description="Helical" evidence="1">
    <location>
        <begin position="251"/>
        <end position="272"/>
    </location>
</feature>
<dbReference type="OrthoDB" id="10256463at2759"/>
<keyword evidence="1" id="KW-1133">Transmembrane helix</keyword>
<comment type="caution">
    <text evidence="2">The sequence shown here is derived from an EMBL/GenBank/DDBJ whole genome shotgun (WGS) entry which is preliminary data.</text>
</comment>
<organism evidence="2 3">
    <name type="scientific">Aphis craccivora</name>
    <name type="common">Cowpea aphid</name>
    <dbReference type="NCBI Taxonomy" id="307492"/>
    <lineage>
        <taxon>Eukaryota</taxon>
        <taxon>Metazoa</taxon>
        <taxon>Ecdysozoa</taxon>
        <taxon>Arthropoda</taxon>
        <taxon>Hexapoda</taxon>
        <taxon>Insecta</taxon>
        <taxon>Pterygota</taxon>
        <taxon>Neoptera</taxon>
        <taxon>Paraneoptera</taxon>
        <taxon>Hemiptera</taxon>
        <taxon>Sternorrhyncha</taxon>
        <taxon>Aphidomorpha</taxon>
        <taxon>Aphidoidea</taxon>
        <taxon>Aphididae</taxon>
        <taxon>Aphidini</taxon>
        <taxon>Aphis</taxon>
        <taxon>Aphis</taxon>
    </lineage>
</organism>
<gene>
    <name evidence="2" type="ORF">FWK35_00000588</name>
</gene>
<keyword evidence="1" id="KW-0472">Membrane</keyword>
<keyword evidence="1" id="KW-0812">Transmembrane</keyword>
<feature type="transmembrane region" description="Helical" evidence="1">
    <location>
        <begin position="310"/>
        <end position="331"/>
    </location>
</feature>
<accession>A0A6G0ZNH5</accession>
<evidence type="ECO:0000256" key="1">
    <source>
        <dbReference type="SAM" id="Phobius"/>
    </source>
</evidence>
<feature type="transmembrane region" description="Helical" evidence="1">
    <location>
        <begin position="184"/>
        <end position="203"/>
    </location>
</feature>
<dbReference type="AlphaFoldDB" id="A0A6G0ZNH5"/>
<keyword evidence="3" id="KW-1185">Reference proteome</keyword>
<dbReference type="EMBL" id="VUJU01000114">
    <property type="protein sequence ID" value="KAF0772965.1"/>
    <property type="molecule type" value="Genomic_DNA"/>
</dbReference>
<proteinExistence type="predicted"/>
<feature type="transmembrane region" description="Helical" evidence="1">
    <location>
        <begin position="278"/>
        <end position="303"/>
    </location>
</feature>
<evidence type="ECO:0000313" key="3">
    <source>
        <dbReference type="Proteomes" id="UP000478052"/>
    </source>
</evidence>
<sequence length="341" mass="38493">MPLWGMGCTATAVVGAGAQADRQSALLLANSNVGNAGSTYEIRDDKVLFLLSDFQDFLYCHQLFLQYFMNHQQLVDKLADSKFMRSIARFVVHKAIRAKSLTEDMKSEQLEKTLKNITEKLKDSKNKLDGKHHKMKDHSIIFLGSEPSKEKDVVTRALSYFTMPADDLPKRILQSFTPPLHSRFVYVDFLGPCLAFILLATILGYGHAYKTPSAIYHRSPSEVLAIYCLSMPAICYVLTRLGKSSISFLQILSLLGYGLYGYVFTLVISFISDETNNVIFYLALILFTGTSVFRTCLIILLTIKLPAIRLLVCSIIAILQTLFVVFLYFTFVHSSFAYRKH</sequence>
<evidence type="ECO:0000313" key="2">
    <source>
        <dbReference type="EMBL" id="KAF0772965.1"/>
    </source>
</evidence>
<reference evidence="2 3" key="1">
    <citation type="submission" date="2019-08" db="EMBL/GenBank/DDBJ databases">
        <title>Whole genome of Aphis craccivora.</title>
        <authorList>
            <person name="Voronova N.V."/>
            <person name="Shulinski R.S."/>
            <person name="Bandarenka Y.V."/>
            <person name="Zhorov D.G."/>
            <person name="Warner D."/>
        </authorList>
    </citation>
    <scope>NUCLEOTIDE SEQUENCE [LARGE SCALE GENOMIC DNA]</scope>
    <source>
        <strain evidence="2">180601</strain>
        <tissue evidence="2">Whole Body</tissue>
    </source>
</reference>
<protein>
    <submittedName>
        <fullName evidence="2">Protein YIPF3-like</fullName>
    </submittedName>
</protein>